<evidence type="ECO:0000313" key="2">
    <source>
        <dbReference type="EMBL" id="RQX74754.1"/>
    </source>
</evidence>
<comment type="caution">
    <text evidence="2">The sequence shown here is derived from an EMBL/GenBank/DDBJ whole genome shotgun (WGS) entry which is preliminary data.</text>
</comment>
<gene>
    <name evidence="2" type="ORF">TGCAST_229750B</name>
</gene>
<evidence type="ECO:0000256" key="1">
    <source>
        <dbReference type="SAM" id="MobiDB-lite"/>
    </source>
</evidence>
<dbReference type="VEuPathDB" id="ToxoDB:TGCAST_229750B"/>
<reference evidence="2 3" key="1">
    <citation type="submission" date="2017-10" db="EMBL/GenBank/DDBJ databases">
        <authorList>
            <person name="Sibley D."/>
            <person name="Venepally P."/>
            <person name="Karamycheva S."/>
            <person name="Hadjithomas M."/>
            <person name="Khan A."/>
            <person name="Brunk B."/>
            <person name="Roos D."/>
            <person name="Caler E."/>
            <person name="Lorenzi H."/>
        </authorList>
    </citation>
    <scope>NUCLEOTIDE SEQUENCE [LARGE SCALE GENOMIC DNA]</scope>
    <source>
        <strain evidence="2 3">CAST</strain>
    </source>
</reference>
<evidence type="ECO:0000313" key="3">
    <source>
        <dbReference type="Proteomes" id="UP000284452"/>
    </source>
</evidence>
<sequence length="351" mass="38358">MWKSVREDLRKSLFLSSAVTGASASDSAREEAAVPSQSSERGVADFSPASLFPLLLVFRYNANLEVTLLHAPLPPKALPHPTVPYLQHLFPGNFADLGEMPGDLDPTQGWLFNWVASMACLPPPPSCCASAQVNIKEFVSAIRRRVYARVWALQLLHHYCRHPERPPPLQALHSLLLLLPSPGAALGSCVLFAPVSALEVPAFSAGPAEVASLFGDEDKGDRDSASPRLFCGPASNSEAPAAGRKKGEDDVEKDIWKRMREAFLEDEDALAFKAIFEAHGRRVYALIKVFLNDRPANFRLFENVAPAPASPPDAREGDEGQNAKEDLEEETPKEERSAEVDEGPSRLSLEM</sequence>
<dbReference type="Proteomes" id="UP000284452">
    <property type="component" value="Unassembled WGS sequence"/>
</dbReference>
<dbReference type="AlphaFoldDB" id="A0A425I7C9"/>
<feature type="compositionally biased region" description="Basic and acidic residues" evidence="1">
    <location>
        <begin position="313"/>
        <end position="325"/>
    </location>
</feature>
<name>A0A425I7C9_TOXGO</name>
<organism evidence="2 3">
    <name type="scientific">Toxoplasma gondii CAST</name>
    <dbReference type="NCBI Taxonomy" id="943122"/>
    <lineage>
        <taxon>Eukaryota</taxon>
        <taxon>Sar</taxon>
        <taxon>Alveolata</taxon>
        <taxon>Apicomplexa</taxon>
        <taxon>Conoidasida</taxon>
        <taxon>Coccidia</taxon>
        <taxon>Eucoccidiorida</taxon>
        <taxon>Eimeriorina</taxon>
        <taxon>Sarcocystidae</taxon>
        <taxon>Toxoplasma</taxon>
    </lineage>
</organism>
<feature type="region of interest" description="Disordered" evidence="1">
    <location>
        <begin position="304"/>
        <end position="351"/>
    </location>
</feature>
<feature type="compositionally biased region" description="Basic and acidic residues" evidence="1">
    <location>
        <begin position="216"/>
        <end position="225"/>
    </location>
</feature>
<dbReference type="EMBL" id="AHIV02000278">
    <property type="protein sequence ID" value="RQX74754.1"/>
    <property type="molecule type" value="Genomic_DNA"/>
</dbReference>
<proteinExistence type="predicted"/>
<protein>
    <submittedName>
        <fullName evidence="2">Uncharacterized protein</fullName>
    </submittedName>
</protein>
<accession>A0A425I7C9</accession>
<feature type="region of interest" description="Disordered" evidence="1">
    <location>
        <begin position="214"/>
        <end position="250"/>
    </location>
</feature>